<accession>A0A1I4Q1Z6</accession>
<evidence type="ECO:0000256" key="1">
    <source>
        <dbReference type="SAM" id="Coils"/>
    </source>
</evidence>
<gene>
    <name evidence="2" type="ORF">SAMN04488042_106151</name>
</gene>
<dbReference type="NCBIfam" id="TIGR04176">
    <property type="entry name" value="MarR_EPS"/>
    <property type="match status" value="1"/>
</dbReference>
<protein>
    <submittedName>
        <fullName evidence="2">EPS-associated transcriptional regulator, MarR family</fullName>
    </submittedName>
</protein>
<dbReference type="AlphaFoldDB" id="A0A1I4Q1Z6"/>
<reference evidence="2 3" key="1">
    <citation type="submission" date="2016-10" db="EMBL/GenBank/DDBJ databases">
        <authorList>
            <person name="de Groot N.N."/>
        </authorList>
    </citation>
    <scope>NUCLEOTIDE SEQUENCE [LARGE SCALE GENOMIC DNA]</scope>
    <source>
        <strain evidence="2 3">DSM 15283</strain>
    </source>
</reference>
<dbReference type="Gene3D" id="1.10.10.10">
    <property type="entry name" value="Winged helix-like DNA-binding domain superfamily/Winged helix DNA-binding domain"/>
    <property type="match status" value="1"/>
</dbReference>
<dbReference type="SUPFAM" id="SSF46785">
    <property type="entry name" value="Winged helix' DNA-binding domain"/>
    <property type="match status" value="1"/>
</dbReference>
<dbReference type="STRING" id="254406.SAMN04488042_106151"/>
<dbReference type="Pfam" id="PF13412">
    <property type="entry name" value="HTH_24"/>
    <property type="match status" value="1"/>
</dbReference>
<feature type="coiled-coil region" evidence="1">
    <location>
        <begin position="73"/>
        <end position="100"/>
    </location>
</feature>
<dbReference type="InterPro" id="IPR036390">
    <property type="entry name" value="WH_DNA-bd_sf"/>
</dbReference>
<proteinExistence type="predicted"/>
<keyword evidence="3" id="KW-1185">Reference proteome</keyword>
<dbReference type="InterPro" id="IPR026433">
    <property type="entry name" value="MarR_EPS"/>
</dbReference>
<keyword evidence="1" id="KW-0175">Coiled coil</keyword>
<evidence type="ECO:0000313" key="3">
    <source>
        <dbReference type="Proteomes" id="UP000199144"/>
    </source>
</evidence>
<dbReference type="Proteomes" id="UP000199144">
    <property type="component" value="Unassembled WGS sequence"/>
</dbReference>
<name>A0A1I4Q1Z6_9RHOB</name>
<dbReference type="EMBL" id="FOTQ01000006">
    <property type="protein sequence ID" value="SFM34108.1"/>
    <property type="molecule type" value="Genomic_DNA"/>
</dbReference>
<evidence type="ECO:0000313" key="2">
    <source>
        <dbReference type="EMBL" id="SFM34108.1"/>
    </source>
</evidence>
<organism evidence="2 3">
    <name type="scientific">Shimia aestuarii</name>
    <dbReference type="NCBI Taxonomy" id="254406"/>
    <lineage>
        <taxon>Bacteria</taxon>
        <taxon>Pseudomonadati</taxon>
        <taxon>Pseudomonadota</taxon>
        <taxon>Alphaproteobacteria</taxon>
        <taxon>Rhodobacterales</taxon>
        <taxon>Roseobacteraceae</taxon>
    </lineage>
</organism>
<dbReference type="InterPro" id="IPR036388">
    <property type="entry name" value="WH-like_DNA-bd_sf"/>
</dbReference>
<sequence>MRLLASNPNTSQRALAHELGVSLGAVNYCLKALMDKGQLKVRNFRDSNKKLRYAYVLTPKGVAEKTILTSRFLQRKLKEYDALKAEIESLQNELELGADMAPASAARSGLGSRK</sequence>